<dbReference type="HOGENOM" id="CLU_416198_0_0_1"/>
<evidence type="ECO:0000256" key="1">
    <source>
        <dbReference type="SAM" id="MobiDB-lite"/>
    </source>
</evidence>
<gene>
    <name evidence="2" type="ORF">G210_1793</name>
</gene>
<evidence type="ECO:0000313" key="3">
    <source>
        <dbReference type="Proteomes" id="UP000011777"/>
    </source>
</evidence>
<feature type="compositionally biased region" description="Polar residues" evidence="1">
    <location>
        <begin position="123"/>
        <end position="153"/>
    </location>
</feature>
<dbReference type="PANTHER" id="PTHR22794">
    <property type="entry name" value="THAP DOMAIN PROTEIN 11"/>
    <property type="match status" value="1"/>
</dbReference>
<proteinExistence type="predicted"/>
<dbReference type="PANTHER" id="PTHR22794:SF2">
    <property type="entry name" value="THAP DOMAIN-CONTAINING PROTEIN 11"/>
    <property type="match status" value="1"/>
</dbReference>
<dbReference type="GO" id="GO:0031931">
    <property type="term" value="C:TORC1 complex"/>
    <property type="evidence" value="ECO:0007669"/>
    <property type="project" value="InterPro"/>
</dbReference>
<dbReference type="InterPro" id="IPR018857">
    <property type="entry name" value="TORC1_cplx_su_TCO89"/>
</dbReference>
<feature type="compositionally biased region" description="Polar residues" evidence="1">
    <location>
        <begin position="33"/>
        <end position="67"/>
    </location>
</feature>
<reference evidence="2 3" key="1">
    <citation type="submission" date="2013-02" db="EMBL/GenBank/DDBJ databases">
        <title>Genome sequence of Candida maltosa Xu316, a potential industrial strain for xylitol and ethanol production.</title>
        <authorList>
            <person name="Yu J."/>
            <person name="Wang Q."/>
            <person name="Geng X."/>
            <person name="Bao W."/>
            <person name="He P."/>
            <person name="Cai J."/>
        </authorList>
    </citation>
    <scope>NUCLEOTIDE SEQUENCE [LARGE SCALE GENOMIC DNA]</scope>
    <source>
        <strain evidence="3">Xu316</strain>
    </source>
</reference>
<dbReference type="STRING" id="1245528.M3HK27"/>
<dbReference type="Proteomes" id="UP000011777">
    <property type="component" value="Unassembled WGS sequence"/>
</dbReference>
<dbReference type="GO" id="GO:0031929">
    <property type="term" value="P:TOR signaling"/>
    <property type="evidence" value="ECO:0007669"/>
    <property type="project" value="InterPro"/>
</dbReference>
<dbReference type="eggNOG" id="ENOG502QR2V">
    <property type="taxonomic scope" value="Eukaryota"/>
</dbReference>
<dbReference type="GO" id="GO:0000329">
    <property type="term" value="C:fungal-type vacuole membrane"/>
    <property type="evidence" value="ECO:0007669"/>
    <property type="project" value="TreeGrafter"/>
</dbReference>
<feature type="compositionally biased region" description="Low complexity" evidence="1">
    <location>
        <begin position="390"/>
        <end position="407"/>
    </location>
</feature>
<feature type="region of interest" description="Disordered" evidence="1">
    <location>
        <begin position="1"/>
        <end position="202"/>
    </location>
</feature>
<dbReference type="OrthoDB" id="5430106at2759"/>
<dbReference type="AlphaFoldDB" id="M3HK27"/>
<dbReference type="Pfam" id="PF10452">
    <property type="entry name" value="TCO89"/>
    <property type="match status" value="1"/>
</dbReference>
<feature type="region of interest" description="Disordered" evidence="1">
    <location>
        <begin position="260"/>
        <end position="285"/>
    </location>
</feature>
<dbReference type="EMBL" id="AOGT01001384">
    <property type="protein sequence ID" value="EMG47742.1"/>
    <property type="molecule type" value="Genomic_DNA"/>
</dbReference>
<organism evidence="2 3">
    <name type="scientific">Candida maltosa (strain Xu316)</name>
    <name type="common">Yeast</name>
    <dbReference type="NCBI Taxonomy" id="1245528"/>
    <lineage>
        <taxon>Eukaryota</taxon>
        <taxon>Fungi</taxon>
        <taxon>Dikarya</taxon>
        <taxon>Ascomycota</taxon>
        <taxon>Saccharomycotina</taxon>
        <taxon>Pichiomycetes</taxon>
        <taxon>Debaryomycetaceae</taxon>
        <taxon>Candida/Lodderomyces clade</taxon>
        <taxon>Candida</taxon>
    </lineage>
</organism>
<accession>M3HK27</accession>
<feature type="compositionally biased region" description="Polar residues" evidence="1">
    <location>
        <begin position="268"/>
        <end position="285"/>
    </location>
</feature>
<feature type="compositionally biased region" description="Polar residues" evidence="1">
    <location>
        <begin position="412"/>
        <end position="422"/>
    </location>
</feature>
<feature type="compositionally biased region" description="Acidic residues" evidence="1">
    <location>
        <begin position="177"/>
        <end position="194"/>
    </location>
</feature>
<dbReference type="OMA" id="LMFAHNY"/>
<feature type="compositionally biased region" description="Basic residues" evidence="1">
    <location>
        <begin position="68"/>
        <end position="80"/>
    </location>
</feature>
<feature type="region of interest" description="Disordered" evidence="1">
    <location>
        <begin position="386"/>
        <end position="425"/>
    </location>
</feature>
<feature type="compositionally biased region" description="Basic and acidic residues" evidence="1">
    <location>
        <begin position="1"/>
        <end position="13"/>
    </location>
</feature>
<feature type="region of interest" description="Disordered" evidence="1">
    <location>
        <begin position="530"/>
        <end position="561"/>
    </location>
</feature>
<protein>
    <submittedName>
        <fullName evidence="2">Uncharacterized protein</fullName>
    </submittedName>
</protein>
<sequence>MSESDNSRNEYSSDSRSSSTEPETVRFKKGSKPAQQNSLVTRPSLATNPRSASTNTIPRNSSTPSLNKKSKLKGHNRSSSHNKLLNKLSTSTGSTVRPHLNRSKSTDTLTRTRSGGPLKRNSRSFTKVTPLQPMTKTISSPTLKPNKSNSSLKGPTPTHGIKSSARKGKAILRLNDEDGDYEDVDEQSGEENEGENVPVPERFDSQETVSTIHSQGEQNIPSLYEQINRILPEPTPAAEEPPKVGNKLEVVEEGNTIDSIVADDDNTQRAQQANPGLAGSTRSSTDDFSQANNLYGGSLLLSQSTGLVRKIDHLHGSNLKMTEAYPTIPSNETLSSNGISGISFQANPMESNSIAEPVITNKNVNQNNSYQPEQTIFNNLQRTNNHYFQNKKPSQPQTQTQQVKQVPPGSPPSENSINNGANNFFDFLRGSQSAASSTESQYGHNIETRTQQRLWLQRESSLMDVTNLDANRIGNFSSLSLNNLMFAHNYNQSQANMRDLQHGTPQQQLQQLQQQQQQLQQQQQQQQSSVSQQQLQQQPYIPQPLTPVTPGANGNGPYAGGEINGHGLLNIVQGAHTNSVQTRTEFERLNREYLNVRRHLNPVGECLKRLESCSEKEIKVAKTRKGDKNGSTNSANTFEEFAPKFQERKWRFSVR</sequence>
<comment type="caution">
    <text evidence="2">The sequence shown here is derived from an EMBL/GenBank/DDBJ whole genome shotgun (WGS) entry which is preliminary data.</text>
</comment>
<feature type="compositionally biased region" description="Low complexity" evidence="1">
    <location>
        <begin position="81"/>
        <end position="91"/>
    </location>
</feature>
<evidence type="ECO:0000313" key="2">
    <source>
        <dbReference type="EMBL" id="EMG47742.1"/>
    </source>
</evidence>
<keyword evidence="3" id="KW-1185">Reference proteome</keyword>
<name>M3HK27_CANMX</name>